<dbReference type="Pfam" id="PF00618">
    <property type="entry name" value="RasGEF_N"/>
    <property type="match status" value="1"/>
</dbReference>
<dbReference type="Gene3D" id="1.10.840.10">
    <property type="entry name" value="Ras guanine-nucleotide exchange factors catalytic domain"/>
    <property type="match status" value="1"/>
</dbReference>
<feature type="domain" description="N-terminal Ras-GEF" evidence="5">
    <location>
        <begin position="460"/>
        <end position="593"/>
    </location>
</feature>
<dbReference type="CDD" id="cd06224">
    <property type="entry name" value="REM"/>
    <property type="match status" value="1"/>
</dbReference>
<evidence type="ECO:0000256" key="2">
    <source>
        <dbReference type="PROSITE-ProRule" id="PRU00168"/>
    </source>
</evidence>
<dbReference type="SUPFAM" id="SSF48366">
    <property type="entry name" value="Ras GEF"/>
    <property type="match status" value="1"/>
</dbReference>
<dbReference type="PROSITE" id="PS50009">
    <property type="entry name" value="RASGEF_CAT"/>
    <property type="match status" value="1"/>
</dbReference>
<keyword evidence="7" id="KW-1185">Reference proteome</keyword>
<reference evidence="6 7" key="1">
    <citation type="submission" date="2023-09" db="EMBL/GenBank/DDBJ databases">
        <title>Pangenome analysis of Batrachochytrium dendrobatidis and related Chytrids.</title>
        <authorList>
            <person name="Yacoub M.N."/>
            <person name="Stajich J.E."/>
            <person name="James T.Y."/>
        </authorList>
    </citation>
    <scope>NUCLEOTIDE SEQUENCE [LARGE SCALE GENOMIC DNA]</scope>
    <source>
        <strain evidence="6 7">JEL0888</strain>
    </source>
</reference>
<dbReference type="Gene3D" id="1.20.870.10">
    <property type="entry name" value="Son of sevenless (SoS) protein Chain: S domain 1"/>
    <property type="match status" value="1"/>
</dbReference>
<sequence length="851" mass="96285">MIMAEETMSISEVVKSVETKKDITIDDWTVAVLAPDGRKIDTDPEQTLSNFKEIDKLVVQGAVVSSGPPSNRRSSILGAPSGKQTTIRMSSDVFPHTTLDQADTQSLRGSTRFKSGFKTALSAVFGKRNPNDLEVNTASSTSRPRSASVASESHFYFPHPLDNPKKSLKSNELLSESHAPAQETPALEVGSLGSHARPSRMSSCSPGISNISESPTIPSMASASASGDNLSSSFSSTMHRPDADHLSHSPSFLPLAEENTEAVGASTEISPTSADDDSQKERLSPSASQDGMWRAADIADGVPSMVLVYSGYVAPVQPGGRRRSYSQPMMRRDVVATLRRKNNIQDRMRNTLTSAAEMARMMFVKMHYMDDSAAILKVPGDMTLEQLLAKLCKRRGYDFESHSFEFADKTVPAEMDRRLDFYGKENNQLELFIVKKPKIYSTICVSEDGNDVMVMQVIAGKTQITGASLEKILDLLMDTRSQDETFLDMILLTFRSFMKPEEFLNQLVARFYCELPPEPTPEDLEYYKNMKVPTQRRVFFVLQWWIEHHWHDFGLSTQFRQMLEAFLQEIVSYPDYDFGREGRELMRVAEKQKQWFEDLLATYTIGERRTKTIESMFYDLEPGEVAQQLCIHNYGIFKNIHPIEFLNEIWNKDNDSSPSFKFFVERFDKESYWVATELVRIKDIKKRTVVLKKFIQLVKESLDLNNFFTTFAIVAGLNLTPVQRLKKTWEALPEKSKKLWSEVEKIADPSKNMKNYRDRLAISTTPMVPFLPIYLKDLTFINDGNPAKVRGMINVEKLRMMSSRVLEITSLAKADYPYSPQPAVLNYLAKPPVEKNLAKLKELAAEVEKDK</sequence>
<dbReference type="EMBL" id="JADGIZ020000015">
    <property type="protein sequence ID" value="KAL2916590.1"/>
    <property type="molecule type" value="Genomic_DNA"/>
</dbReference>
<feature type="region of interest" description="Disordered" evidence="3">
    <location>
        <begin position="130"/>
        <end position="291"/>
    </location>
</feature>
<proteinExistence type="predicted"/>
<name>A0ABR4NAQ4_9FUNG</name>
<feature type="compositionally biased region" description="Low complexity" evidence="3">
    <location>
        <begin position="137"/>
        <end position="151"/>
    </location>
</feature>
<dbReference type="InterPro" id="IPR036964">
    <property type="entry name" value="RASGEF_cat_dom_sf"/>
</dbReference>
<comment type="caution">
    <text evidence="6">The sequence shown here is derived from an EMBL/GenBank/DDBJ whole genome shotgun (WGS) entry which is preliminary data.</text>
</comment>
<dbReference type="InterPro" id="IPR008937">
    <property type="entry name" value="Ras-like_GEF"/>
</dbReference>
<dbReference type="Proteomes" id="UP001527925">
    <property type="component" value="Unassembled WGS sequence"/>
</dbReference>
<feature type="domain" description="Ras-GEF" evidence="4">
    <location>
        <begin position="621"/>
        <end position="850"/>
    </location>
</feature>
<protein>
    <recommendedName>
        <fullName evidence="8">Ras guanine nucleotide exchange factor</fullName>
    </recommendedName>
</protein>
<dbReference type="CDD" id="cd00155">
    <property type="entry name" value="RasGEF"/>
    <property type="match status" value="1"/>
</dbReference>
<evidence type="ECO:0000259" key="4">
    <source>
        <dbReference type="PROSITE" id="PS50009"/>
    </source>
</evidence>
<evidence type="ECO:0000313" key="6">
    <source>
        <dbReference type="EMBL" id="KAL2916590.1"/>
    </source>
</evidence>
<dbReference type="PANTHER" id="PTHR23113:SF356">
    <property type="entry name" value="FI05912P-RELATED"/>
    <property type="match status" value="1"/>
</dbReference>
<organism evidence="6 7">
    <name type="scientific">Polyrhizophydium stewartii</name>
    <dbReference type="NCBI Taxonomy" id="2732419"/>
    <lineage>
        <taxon>Eukaryota</taxon>
        <taxon>Fungi</taxon>
        <taxon>Fungi incertae sedis</taxon>
        <taxon>Chytridiomycota</taxon>
        <taxon>Chytridiomycota incertae sedis</taxon>
        <taxon>Chytridiomycetes</taxon>
        <taxon>Rhizophydiales</taxon>
        <taxon>Rhizophydiales incertae sedis</taxon>
        <taxon>Polyrhizophydium</taxon>
    </lineage>
</organism>
<feature type="compositionally biased region" description="Polar residues" evidence="3">
    <location>
        <begin position="200"/>
        <end position="219"/>
    </location>
</feature>
<feature type="compositionally biased region" description="Low complexity" evidence="3">
    <location>
        <begin position="221"/>
        <end position="236"/>
    </location>
</feature>
<keyword evidence="1 2" id="KW-0344">Guanine-nucleotide releasing factor</keyword>
<dbReference type="PANTHER" id="PTHR23113">
    <property type="entry name" value="GUANINE NUCLEOTIDE EXCHANGE FACTOR"/>
    <property type="match status" value="1"/>
</dbReference>
<dbReference type="PROSITE" id="PS50212">
    <property type="entry name" value="RASGEF_NTER"/>
    <property type="match status" value="1"/>
</dbReference>
<gene>
    <name evidence="6" type="ORF">HK105_203702</name>
</gene>
<accession>A0ABR4NAQ4</accession>
<dbReference type="Pfam" id="PF00617">
    <property type="entry name" value="RasGEF"/>
    <property type="match status" value="1"/>
</dbReference>
<dbReference type="InterPro" id="IPR023578">
    <property type="entry name" value="Ras_GEF_dom_sf"/>
</dbReference>
<evidence type="ECO:0000256" key="3">
    <source>
        <dbReference type="SAM" id="MobiDB-lite"/>
    </source>
</evidence>
<evidence type="ECO:0000259" key="5">
    <source>
        <dbReference type="PROSITE" id="PS50212"/>
    </source>
</evidence>
<dbReference type="SMART" id="SM00147">
    <property type="entry name" value="RasGEF"/>
    <property type="match status" value="1"/>
</dbReference>
<dbReference type="InterPro" id="IPR001895">
    <property type="entry name" value="RASGEF_cat_dom"/>
</dbReference>
<dbReference type="SMART" id="SM00229">
    <property type="entry name" value="RasGEFN"/>
    <property type="match status" value="1"/>
</dbReference>
<evidence type="ECO:0008006" key="8">
    <source>
        <dbReference type="Google" id="ProtNLM"/>
    </source>
</evidence>
<evidence type="ECO:0000256" key="1">
    <source>
        <dbReference type="ARBA" id="ARBA00022658"/>
    </source>
</evidence>
<evidence type="ECO:0000313" key="7">
    <source>
        <dbReference type="Proteomes" id="UP001527925"/>
    </source>
</evidence>
<dbReference type="InterPro" id="IPR000651">
    <property type="entry name" value="Ras-like_Gua-exchang_fac_N"/>
</dbReference>